<dbReference type="Gene3D" id="3.40.50.300">
    <property type="entry name" value="P-loop containing nucleotide triphosphate hydrolases"/>
    <property type="match status" value="1"/>
</dbReference>
<feature type="binding site" evidence="7">
    <location>
        <begin position="212"/>
        <end position="215"/>
    </location>
    <ligand>
        <name>GTP</name>
        <dbReference type="ChEBI" id="CHEBI:37565"/>
    </ligand>
</feature>
<dbReference type="InterPro" id="IPR036726">
    <property type="entry name" value="GTP1_OBG_dom_sf"/>
</dbReference>
<evidence type="ECO:0000259" key="9">
    <source>
        <dbReference type="PROSITE" id="PS51710"/>
    </source>
</evidence>
<dbReference type="GO" id="GO:0005525">
    <property type="term" value="F:GTP binding"/>
    <property type="evidence" value="ECO:0007669"/>
    <property type="project" value="UniProtKB-UniRule"/>
</dbReference>
<evidence type="ECO:0000256" key="8">
    <source>
        <dbReference type="SAM" id="MobiDB-lite"/>
    </source>
</evidence>
<dbReference type="InterPro" id="IPR014100">
    <property type="entry name" value="GTP-bd_Obg/CgtA"/>
</dbReference>
<comment type="similarity">
    <text evidence="1 7">Belongs to the TRAFAC class OBG-HflX-like GTPase superfamily. OBG GTPase family.</text>
</comment>
<dbReference type="InterPro" id="IPR045086">
    <property type="entry name" value="OBG_GTPase"/>
</dbReference>
<dbReference type="FunFam" id="2.70.210.12:FF:000001">
    <property type="entry name" value="GTPase Obg"/>
    <property type="match status" value="1"/>
</dbReference>
<protein>
    <recommendedName>
        <fullName evidence="7">GTPase Obg</fullName>
        <ecNumber evidence="7">3.6.5.-</ecNumber>
    </recommendedName>
    <alternativeName>
        <fullName evidence="7">GTP-binding protein Obg</fullName>
    </alternativeName>
</protein>
<dbReference type="NCBIfam" id="NF008956">
    <property type="entry name" value="PRK12299.1"/>
    <property type="match status" value="1"/>
</dbReference>
<comment type="caution">
    <text evidence="11">The sequence shown here is derived from an EMBL/GenBank/DDBJ whole genome shotgun (WGS) entry which is preliminary data.</text>
</comment>
<sequence length="324" mass="35288">MKFVDEAVIKVIAGKGGDGCISFRRERFIPKGGPDGGDGGDGGSCYLIGNAQIHSLADLTYPRTFKAGKGEHGKGKNCHGKKGKDLYIPVPLGSDVYDFLTNEYLGSILKDKETLLVAKGGKGGRGNTHFKSPTNQAPRIREKGEKGEEREIKIILRLLADIGIVGLPNAGKSTLLSRLTKARPKIAPYPFTTLTPNLGVLRGDDIIITVADMPGIIKDAHKGKGLGLRFLRHIERTRLLLYLVDITALDPIRDFEVLREEIASFNEEILRKKQVLAFNKIDLLPPQSVPSFSLPLPTFFISALKGDGINELASYLMDLLKSSG</sequence>
<organism evidence="11">
    <name type="scientific">candidate division WOR-3 bacterium</name>
    <dbReference type="NCBI Taxonomy" id="2052148"/>
    <lineage>
        <taxon>Bacteria</taxon>
        <taxon>Bacteria division WOR-3</taxon>
    </lineage>
</organism>
<evidence type="ECO:0000256" key="7">
    <source>
        <dbReference type="HAMAP-Rule" id="MF_01454"/>
    </source>
</evidence>
<dbReference type="InterPro" id="IPR027417">
    <property type="entry name" value="P-loop_NTPase"/>
</dbReference>
<evidence type="ECO:0000256" key="5">
    <source>
        <dbReference type="ARBA" id="ARBA00022842"/>
    </source>
</evidence>
<keyword evidence="5 7" id="KW-0460">Magnesium</keyword>
<dbReference type="PANTHER" id="PTHR11702">
    <property type="entry name" value="DEVELOPMENTALLY REGULATED GTP-BINDING PROTEIN-RELATED"/>
    <property type="match status" value="1"/>
</dbReference>
<dbReference type="GO" id="GO:0042254">
    <property type="term" value="P:ribosome biogenesis"/>
    <property type="evidence" value="ECO:0007669"/>
    <property type="project" value="UniProtKB-UniRule"/>
</dbReference>
<keyword evidence="4 7" id="KW-0378">Hydrolase</keyword>
<keyword evidence="7" id="KW-0479">Metal-binding</keyword>
<dbReference type="PROSITE" id="PS51710">
    <property type="entry name" value="G_OBG"/>
    <property type="match status" value="1"/>
</dbReference>
<evidence type="ECO:0000256" key="2">
    <source>
        <dbReference type="ARBA" id="ARBA00022490"/>
    </source>
</evidence>
<comment type="function">
    <text evidence="7">An essential GTPase which binds GTP, GDP and possibly (p)ppGpp with moderate affinity, with high nucleotide exchange rates and a fairly low GTP hydrolysis rate. Plays a role in control of the cell cycle, stress response, ribosome biogenesis and in those bacteria that undergo differentiation, in morphogenesis control.</text>
</comment>
<name>A0A7C3UQ18_UNCW3</name>
<keyword evidence="3 7" id="KW-0547">Nucleotide-binding</keyword>
<feature type="region of interest" description="Disordered" evidence="8">
    <location>
        <begin position="122"/>
        <end position="144"/>
    </location>
</feature>
<dbReference type="Pfam" id="PF01018">
    <property type="entry name" value="GTP1_OBG"/>
    <property type="match status" value="1"/>
</dbReference>
<evidence type="ECO:0000256" key="3">
    <source>
        <dbReference type="ARBA" id="ARBA00022741"/>
    </source>
</evidence>
<proteinExistence type="inferred from homology"/>
<accession>A0A7C3UQ18</accession>
<dbReference type="PIRSF" id="PIRSF002401">
    <property type="entry name" value="GTP_bd_Obg/CgtA"/>
    <property type="match status" value="1"/>
</dbReference>
<evidence type="ECO:0000313" key="11">
    <source>
        <dbReference type="EMBL" id="HGE98690.1"/>
    </source>
</evidence>
<feature type="binding site" evidence="7">
    <location>
        <begin position="166"/>
        <end position="173"/>
    </location>
    <ligand>
        <name>GTP</name>
        <dbReference type="ChEBI" id="CHEBI:37565"/>
    </ligand>
</feature>
<comment type="subcellular location">
    <subcellularLocation>
        <location evidence="7">Cytoplasm</location>
    </subcellularLocation>
</comment>
<dbReference type="AlphaFoldDB" id="A0A7C3UQ18"/>
<dbReference type="HAMAP" id="MF_01454">
    <property type="entry name" value="GTPase_Obg"/>
    <property type="match status" value="1"/>
</dbReference>
<evidence type="ECO:0000259" key="10">
    <source>
        <dbReference type="PROSITE" id="PS51883"/>
    </source>
</evidence>
<dbReference type="InterPro" id="IPR031167">
    <property type="entry name" value="G_OBG"/>
</dbReference>
<keyword evidence="2 7" id="KW-0963">Cytoplasm</keyword>
<dbReference type="Pfam" id="PF01926">
    <property type="entry name" value="MMR_HSR1"/>
    <property type="match status" value="1"/>
</dbReference>
<feature type="binding site" evidence="7">
    <location>
        <begin position="191"/>
        <end position="195"/>
    </location>
    <ligand>
        <name>GTP</name>
        <dbReference type="ChEBI" id="CHEBI:37565"/>
    </ligand>
</feature>
<dbReference type="EC" id="3.6.5.-" evidence="7"/>
<dbReference type="Gene3D" id="2.70.210.12">
    <property type="entry name" value="GTP1/OBG domain"/>
    <property type="match status" value="1"/>
</dbReference>
<evidence type="ECO:0000256" key="1">
    <source>
        <dbReference type="ARBA" id="ARBA00007699"/>
    </source>
</evidence>
<dbReference type="PANTHER" id="PTHR11702:SF31">
    <property type="entry name" value="MITOCHONDRIAL RIBOSOME-ASSOCIATED GTPASE 2"/>
    <property type="match status" value="1"/>
</dbReference>
<feature type="binding site" evidence="7">
    <location>
        <begin position="279"/>
        <end position="282"/>
    </location>
    <ligand>
        <name>GTP</name>
        <dbReference type="ChEBI" id="CHEBI:37565"/>
    </ligand>
</feature>
<feature type="binding site" evidence="7">
    <location>
        <begin position="302"/>
        <end position="304"/>
    </location>
    <ligand>
        <name>GTP</name>
        <dbReference type="ChEBI" id="CHEBI:37565"/>
    </ligand>
</feature>
<dbReference type="GO" id="GO:0000287">
    <property type="term" value="F:magnesium ion binding"/>
    <property type="evidence" value="ECO:0007669"/>
    <property type="project" value="InterPro"/>
</dbReference>
<dbReference type="PRINTS" id="PR00326">
    <property type="entry name" value="GTP1OBG"/>
</dbReference>
<keyword evidence="6 7" id="KW-0342">GTP-binding</keyword>
<dbReference type="SUPFAM" id="SSF52540">
    <property type="entry name" value="P-loop containing nucleoside triphosphate hydrolases"/>
    <property type="match status" value="1"/>
</dbReference>
<evidence type="ECO:0000256" key="4">
    <source>
        <dbReference type="ARBA" id="ARBA00022801"/>
    </source>
</evidence>
<dbReference type="CDD" id="cd01898">
    <property type="entry name" value="Obg"/>
    <property type="match status" value="1"/>
</dbReference>
<dbReference type="InterPro" id="IPR006073">
    <property type="entry name" value="GTP-bd"/>
</dbReference>
<dbReference type="GO" id="GO:0003924">
    <property type="term" value="F:GTPase activity"/>
    <property type="evidence" value="ECO:0007669"/>
    <property type="project" value="UniProtKB-UniRule"/>
</dbReference>
<comment type="cofactor">
    <cofactor evidence="7">
        <name>Mg(2+)</name>
        <dbReference type="ChEBI" id="CHEBI:18420"/>
    </cofactor>
</comment>
<reference evidence="11" key="1">
    <citation type="journal article" date="2020" name="mSystems">
        <title>Genome- and Community-Level Interaction Insights into Carbon Utilization and Element Cycling Functions of Hydrothermarchaeota in Hydrothermal Sediment.</title>
        <authorList>
            <person name="Zhou Z."/>
            <person name="Liu Y."/>
            <person name="Xu W."/>
            <person name="Pan J."/>
            <person name="Luo Z.H."/>
            <person name="Li M."/>
        </authorList>
    </citation>
    <scope>NUCLEOTIDE SEQUENCE [LARGE SCALE GENOMIC DNA]</scope>
    <source>
        <strain evidence="11">SpSt-906</strain>
    </source>
</reference>
<feature type="domain" description="Obg" evidence="10">
    <location>
        <begin position="1"/>
        <end position="159"/>
    </location>
</feature>
<evidence type="ECO:0000256" key="6">
    <source>
        <dbReference type="ARBA" id="ARBA00023134"/>
    </source>
</evidence>
<comment type="subunit">
    <text evidence="7">Monomer.</text>
</comment>
<feature type="domain" description="OBG-type G" evidence="9">
    <location>
        <begin position="160"/>
        <end position="321"/>
    </location>
</feature>
<gene>
    <name evidence="11" type="primary">obgE</name>
    <name evidence="7" type="synonym">obg</name>
    <name evidence="11" type="ORF">ENX07_01255</name>
</gene>
<dbReference type="NCBIfam" id="NF008955">
    <property type="entry name" value="PRK12297.1"/>
    <property type="match status" value="1"/>
</dbReference>
<dbReference type="GO" id="GO:0005737">
    <property type="term" value="C:cytoplasm"/>
    <property type="evidence" value="ECO:0007669"/>
    <property type="project" value="UniProtKB-SubCell"/>
</dbReference>
<dbReference type="EMBL" id="DTMQ01000009">
    <property type="protein sequence ID" value="HGE98690.1"/>
    <property type="molecule type" value="Genomic_DNA"/>
</dbReference>
<dbReference type="PROSITE" id="PS51883">
    <property type="entry name" value="OBG"/>
    <property type="match status" value="1"/>
</dbReference>
<dbReference type="SUPFAM" id="SSF82051">
    <property type="entry name" value="Obg GTP-binding protein N-terminal domain"/>
    <property type="match status" value="1"/>
</dbReference>
<feature type="binding site" evidence="7">
    <location>
        <position position="193"/>
    </location>
    <ligand>
        <name>Mg(2+)</name>
        <dbReference type="ChEBI" id="CHEBI:18420"/>
    </ligand>
</feature>
<feature type="binding site" evidence="7">
    <location>
        <position position="173"/>
    </location>
    <ligand>
        <name>Mg(2+)</name>
        <dbReference type="ChEBI" id="CHEBI:18420"/>
    </ligand>
</feature>
<dbReference type="InterPro" id="IPR006169">
    <property type="entry name" value="GTP1_OBG_dom"/>
</dbReference>
<dbReference type="NCBIfam" id="TIGR02729">
    <property type="entry name" value="Obg_CgtA"/>
    <property type="match status" value="1"/>
</dbReference>